<dbReference type="RefSeq" id="WP_141344302.1">
    <property type="nucleotide sequence ID" value="NZ_BJLF01000003.1"/>
</dbReference>
<protein>
    <submittedName>
        <fullName evidence="1">Uncharacterized protein</fullName>
    </submittedName>
</protein>
<evidence type="ECO:0000313" key="2">
    <source>
        <dbReference type="Proteomes" id="UP000318717"/>
    </source>
</evidence>
<gene>
    <name evidence="1" type="ORF">VIN01S_07740</name>
</gene>
<organism evidence="1 2">
    <name type="scientific">Vibrio inusitatus NBRC 102082</name>
    <dbReference type="NCBI Taxonomy" id="1219070"/>
    <lineage>
        <taxon>Bacteria</taxon>
        <taxon>Pseudomonadati</taxon>
        <taxon>Pseudomonadota</taxon>
        <taxon>Gammaproteobacteria</taxon>
        <taxon>Vibrionales</taxon>
        <taxon>Vibrionaceae</taxon>
        <taxon>Vibrio</taxon>
    </lineage>
</organism>
<dbReference type="Proteomes" id="UP000318717">
    <property type="component" value="Unassembled WGS sequence"/>
</dbReference>
<name>A0A4Y3HT98_9VIBR</name>
<accession>A0A4Y3HT98</accession>
<reference evidence="1 2" key="1">
    <citation type="submission" date="2019-06" db="EMBL/GenBank/DDBJ databases">
        <title>Whole genome shotgun sequence of Vibrio inusitatus NBRC 102082.</title>
        <authorList>
            <person name="Hosoyama A."/>
            <person name="Uohara A."/>
            <person name="Ohji S."/>
            <person name="Ichikawa N."/>
        </authorList>
    </citation>
    <scope>NUCLEOTIDE SEQUENCE [LARGE SCALE GENOMIC DNA]</scope>
    <source>
        <strain evidence="1 2">NBRC 102082</strain>
    </source>
</reference>
<dbReference type="OrthoDB" id="5904656at2"/>
<proteinExistence type="predicted"/>
<sequence length="196" mass="22876">MSELTPQQEQAIATFKANMHFPENGFHNLIIELCKAYQLPFQKVRKVLMSSQVKLEKKIRLQFDNLQSSELTQQAWLETVNAELNEMAKENIPAMSALQANNNYLKATTALKTVIQNEGEREEVLEYLFLAYEKEVFKPLLAMLRTTPVYWKLMRAEEICKMTPEYQQNFSEYPQHVDAANHLFELEMQVKALNLE</sequence>
<keyword evidence="2" id="KW-1185">Reference proteome</keyword>
<evidence type="ECO:0000313" key="1">
    <source>
        <dbReference type="EMBL" id="GEA49970.1"/>
    </source>
</evidence>
<dbReference type="AlphaFoldDB" id="A0A4Y3HT98"/>
<comment type="caution">
    <text evidence="1">The sequence shown here is derived from an EMBL/GenBank/DDBJ whole genome shotgun (WGS) entry which is preliminary data.</text>
</comment>
<dbReference type="EMBL" id="BJLF01000003">
    <property type="protein sequence ID" value="GEA49970.1"/>
    <property type="molecule type" value="Genomic_DNA"/>
</dbReference>